<feature type="domain" description="4'-phosphopantetheinyl transferase" evidence="2">
    <location>
        <begin position="2"/>
        <end position="104"/>
    </location>
</feature>
<evidence type="ECO:0000256" key="1">
    <source>
        <dbReference type="ARBA" id="ARBA00022679"/>
    </source>
</evidence>
<evidence type="ECO:0000313" key="4">
    <source>
        <dbReference type="Proteomes" id="UP000239590"/>
    </source>
</evidence>
<comment type="caution">
    <text evidence="3">The sequence shown here is derived from an EMBL/GenBank/DDBJ whole genome shotgun (WGS) entry which is preliminary data.</text>
</comment>
<dbReference type="GO" id="GO:0008897">
    <property type="term" value="F:holo-[acyl-carrier-protein] synthase activity"/>
    <property type="evidence" value="ECO:0007669"/>
    <property type="project" value="InterPro"/>
</dbReference>
<dbReference type="InterPro" id="IPR037143">
    <property type="entry name" value="4-PPantetheinyl_Trfase_dom_sf"/>
</dbReference>
<dbReference type="AlphaFoldDB" id="A0A2S7II96"/>
<dbReference type="SUPFAM" id="SSF56214">
    <property type="entry name" value="4'-phosphopantetheinyl transferase"/>
    <property type="match status" value="1"/>
</dbReference>
<keyword evidence="1" id="KW-0808">Transferase</keyword>
<gene>
    <name evidence="3" type="ORF">C5O19_20085</name>
</gene>
<dbReference type="Pfam" id="PF01648">
    <property type="entry name" value="ACPS"/>
    <property type="match status" value="1"/>
</dbReference>
<evidence type="ECO:0000313" key="3">
    <source>
        <dbReference type="EMBL" id="PQA55709.1"/>
    </source>
</evidence>
<dbReference type="RefSeq" id="WP_104715168.1">
    <property type="nucleotide sequence ID" value="NZ_PTRA01000004.1"/>
</dbReference>
<evidence type="ECO:0000259" key="2">
    <source>
        <dbReference type="Pfam" id="PF01648"/>
    </source>
</evidence>
<sequence length="186" mass="21016">MIDLVDLAQARRDSNWQRRGFLDKVFLPDEQQRIRTASDPDRMVWTLWSMKESVYKQHPTAGRAFVPLLIHCFELDRDSGLGRVSYQQSCLYTQTQYTQRYILTLASTAPVFDRARVLGLAESSYASQHAALRQAIRSEAALRYGDGALVKDADGAPYWQQTTTGLNIPLGISHHGHYGAFVLPTV</sequence>
<name>A0A2S7II96_9BACT</name>
<dbReference type="EMBL" id="PTRA01000004">
    <property type="protein sequence ID" value="PQA55709.1"/>
    <property type="molecule type" value="Genomic_DNA"/>
</dbReference>
<dbReference type="GO" id="GO:0000287">
    <property type="term" value="F:magnesium ion binding"/>
    <property type="evidence" value="ECO:0007669"/>
    <property type="project" value="InterPro"/>
</dbReference>
<proteinExistence type="predicted"/>
<dbReference type="Gene3D" id="3.90.470.20">
    <property type="entry name" value="4'-phosphopantetheinyl transferase domain"/>
    <property type="match status" value="1"/>
</dbReference>
<dbReference type="InterPro" id="IPR008278">
    <property type="entry name" value="4-PPantetheinyl_Trfase_dom"/>
</dbReference>
<dbReference type="Proteomes" id="UP000239590">
    <property type="component" value="Unassembled WGS sequence"/>
</dbReference>
<dbReference type="OrthoDB" id="663853at2"/>
<reference evidence="4" key="1">
    <citation type="submission" date="2018-02" db="EMBL/GenBank/DDBJ databases">
        <title>Genome sequencing of Solimonas sp. HR-BB.</title>
        <authorList>
            <person name="Lee Y."/>
            <person name="Jeon C.O."/>
        </authorList>
    </citation>
    <scope>NUCLEOTIDE SEQUENCE [LARGE SCALE GENOMIC DNA]</scope>
    <source>
        <strain evidence="4">HR-U</strain>
    </source>
</reference>
<protein>
    <recommendedName>
        <fullName evidence="2">4'-phosphopantetheinyl transferase domain-containing protein</fullName>
    </recommendedName>
</protein>
<accession>A0A2S7II96</accession>
<keyword evidence="4" id="KW-1185">Reference proteome</keyword>
<organism evidence="3 4">
    <name type="scientific">Siphonobacter curvatus</name>
    <dbReference type="NCBI Taxonomy" id="2094562"/>
    <lineage>
        <taxon>Bacteria</taxon>
        <taxon>Pseudomonadati</taxon>
        <taxon>Bacteroidota</taxon>
        <taxon>Cytophagia</taxon>
        <taxon>Cytophagales</taxon>
        <taxon>Cytophagaceae</taxon>
        <taxon>Siphonobacter</taxon>
    </lineage>
</organism>